<dbReference type="EMBL" id="JAAOCA010000014">
    <property type="protein sequence ID" value="MBD1599542.1"/>
    <property type="molecule type" value="Genomic_DNA"/>
</dbReference>
<accession>A0ABR7Z2F1</accession>
<keyword evidence="2" id="KW-1185">Reference proteome</keyword>
<protein>
    <submittedName>
        <fullName evidence="1">Uncharacterized protein</fullName>
    </submittedName>
</protein>
<organism evidence="1 2">
    <name type="scientific">Pseudomonas typographi</name>
    <dbReference type="NCBI Taxonomy" id="2715964"/>
    <lineage>
        <taxon>Bacteria</taxon>
        <taxon>Pseudomonadati</taxon>
        <taxon>Pseudomonadota</taxon>
        <taxon>Gammaproteobacteria</taxon>
        <taxon>Pseudomonadales</taxon>
        <taxon>Pseudomonadaceae</taxon>
        <taxon>Pseudomonas</taxon>
    </lineage>
</organism>
<proteinExistence type="predicted"/>
<evidence type="ECO:0000313" key="1">
    <source>
        <dbReference type="EMBL" id="MBD1599542.1"/>
    </source>
</evidence>
<sequence length="193" mass="20973">MHITVSPSPAHAFAPIAETQPHVDQAPSTALTGASQSAATFRPLLKHRERSSSDRIKKLERQALIELRRATNNTPALGYSDESLRSAIVALATEDAELNGIFSELQRLTQSEQARDDVVNILRKSTDQDSIIINTITEVQLGKGTARLLALKQGLNIPPGRARHSSLYKAVSALSPADREKLKQAISILLGRP</sequence>
<gene>
    <name evidence="1" type="ORF">HAQ05_12615</name>
</gene>
<name>A0ABR7Z2F1_9PSED</name>
<comment type="caution">
    <text evidence="1">The sequence shown here is derived from an EMBL/GenBank/DDBJ whole genome shotgun (WGS) entry which is preliminary data.</text>
</comment>
<reference evidence="1 2" key="1">
    <citation type="journal article" date="2020" name="Insects">
        <title>Bacteria Belonging to Pseudomonas typographi sp. nov. from the Bark Beetle Ips typographus Have Genomic Potential to Aid in the Host Ecology.</title>
        <authorList>
            <person name="Peral-Aranega E."/>
            <person name="Saati-Santamaria Z."/>
            <person name="Kolarik M."/>
            <person name="Rivas R."/>
            <person name="Garcia-Fraile P."/>
        </authorList>
    </citation>
    <scope>NUCLEOTIDE SEQUENCE [LARGE SCALE GENOMIC DNA]</scope>
    <source>
        <strain evidence="1 2">CA3A</strain>
    </source>
</reference>
<evidence type="ECO:0000313" key="2">
    <source>
        <dbReference type="Proteomes" id="UP000805841"/>
    </source>
</evidence>
<dbReference type="Proteomes" id="UP000805841">
    <property type="component" value="Unassembled WGS sequence"/>
</dbReference>
<dbReference type="RefSeq" id="WP_190421047.1">
    <property type="nucleotide sequence ID" value="NZ_JAAOCA010000014.1"/>
</dbReference>